<dbReference type="AlphaFoldDB" id="A0A1B8TSY4"/>
<proteinExistence type="predicted"/>
<dbReference type="InterPro" id="IPR032710">
    <property type="entry name" value="NTF2-like_dom_sf"/>
</dbReference>
<dbReference type="STRING" id="1774273.LPB03_10670"/>
<gene>
    <name evidence="1" type="ORF">LPB3_10680</name>
</gene>
<dbReference type="Proteomes" id="UP000092584">
    <property type="component" value="Unassembled WGS sequence"/>
</dbReference>
<sequence length="183" mass="21015">MVNTYFFIVLNLKNNLIMIKVIPLLVTLVFTLTTSAQKNTQAYIVKTNSLKVKKVIETFFEGLHKGDSIIVSTTLHRDIKIQTTSTNKLGENTLTTDTKEKLLTSVANKKPEHIYFEKLLSFDIKIDGNLASVWTPYEFYLNGNFSHCGANSFQLFNNNGKWEIIFLVDMRRRDNCNALKEKK</sequence>
<protein>
    <recommendedName>
        <fullName evidence="3">3-methyl-2-oxobutanoate hydroxymethyltransferase</fullName>
    </recommendedName>
</protein>
<accession>A0A1B8TSY4</accession>
<evidence type="ECO:0008006" key="3">
    <source>
        <dbReference type="Google" id="ProtNLM"/>
    </source>
</evidence>
<keyword evidence="2" id="KW-1185">Reference proteome</keyword>
<name>A0A1B8TSY4_9FLAO</name>
<organism evidence="1 2">
    <name type="scientific">Polaribacter vadi</name>
    <dbReference type="NCBI Taxonomy" id="1774273"/>
    <lineage>
        <taxon>Bacteria</taxon>
        <taxon>Pseudomonadati</taxon>
        <taxon>Bacteroidota</taxon>
        <taxon>Flavobacteriia</taxon>
        <taxon>Flavobacteriales</taxon>
        <taxon>Flavobacteriaceae</taxon>
    </lineage>
</organism>
<dbReference type="Gene3D" id="3.10.450.50">
    <property type="match status" value="1"/>
</dbReference>
<dbReference type="SUPFAM" id="SSF54427">
    <property type="entry name" value="NTF2-like"/>
    <property type="match status" value="1"/>
</dbReference>
<reference evidence="2" key="1">
    <citation type="submission" date="2016-02" db="EMBL/GenBank/DDBJ databases">
        <authorList>
            <person name="Shin S.-K."/>
            <person name="Yi H."/>
            <person name="Kim E."/>
        </authorList>
    </citation>
    <scope>NUCLEOTIDE SEQUENCE [LARGE SCALE GENOMIC DNA]</scope>
    <source>
        <strain evidence="2">LPB0003</strain>
    </source>
</reference>
<dbReference type="OrthoDB" id="117186at2"/>
<evidence type="ECO:0000313" key="1">
    <source>
        <dbReference type="EMBL" id="OBY62615.1"/>
    </source>
</evidence>
<comment type="caution">
    <text evidence="1">The sequence shown here is derived from an EMBL/GenBank/DDBJ whole genome shotgun (WGS) entry which is preliminary data.</text>
</comment>
<evidence type="ECO:0000313" key="2">
    <source>
        <dbReference type="Proteomes" id="UP000092584"/>
    </source>
</evidence>
<dbReference type="EMBL" id="LSFM01000023">
    <property type="protein sequence ID" value="OBY62615.1"/>
    <property type="molecule type" value="Genomic_DNA"/>
</dbReference>